<protein>
    <recommendedName>
        <fullName evidence="3">F-box domain-containing protein</fullName>
    </recommendedName>
</protein>
<name>A0A8H7LU84_9AGAM</name>
<comment type="caution">
    <text evidence="1">The sequence shown here is derived from an EMBL/GenBank/DDBJ whole genome shotgun (WGS) entry which is preliminary data.</text>
</comment>
<evidence type="ECO:0000313" key="2">
    <source>
        <dbReference type="Proteomes" id="UP000602905"/>
    </source>
</evidence>
<feature type="non-terminal residue" evidence="1">
    <location>
        <position position="1"/>
    </location>
</feature>
<dbReference type="OrthoDB" id="2269034at2759"/>
<reference evidence="1" key="1">
    <citation type="submission" date="2020-09" db="EMBL/GenBank/DDBJ databases">
        <title>Comparative genome analyses of four rice-infecting Rhizoctonia solani isolates reveal extensive enrichment of homogalacturonan modification genes.</title>
        <authorList>
            <person name="Lee D.-Y."/>
            <person name="Jeon J."/>
            <person name="Kim K.-T."/>
            <person name="Cheong K."/>
            <person name="Song H."/>
            <person name="Choi G."/>
            <person name="Ko J."/>
            <person name="Opiyo S.O."/>
            <person name="Zuo S."/>
            <person name="Madhav S."/>
            <person name="Lee Y.-H."/>
            <person name="Wang G.-L."/>
        </authorList>
    </citation>
    <scope>NUCLEOTIDE SEQUENCE</scope>
    <source>
        <strain evidence="1">AG1-IA WGL</strain>
    </source>
</reference>
<dbReference type="Proteomes" id="UP000602905">
    <property type="component" value="Unassembled WGS sequence"/>
</dbReference>
<dbReference type="EMBL" id="JACYCD010000052">
    <property type="protein sequence ID" value="KAF8705984.1"/>
    <property type="molecule type" value="Genomic_DNA"/>
</dbReference>
<evidence type="ECO:0000313" key="1">
    <source>
        <dbReference type="EMBL" id="KAF8705984.1"/>
    </source>
</evidence>
<proteinExistence type="predicted"/>
<evidence type="ECO:0008006" key="3">
    <source>
        <dbReference type="Google" id="ProtNLM"/>
    </source>
</evidence>
<sequence length="498" mass="56453">MFKLGYGRQIIDRIPYEVLSYVFTLSKQTEVKRRGHADLFCLTVLPSVCRYWRRVALNTRAVRPTFDIYIWSLVTLSDRPPFHFSGLCLDRSGTNTPLDIEIYLSDRFLRSTKLDTYADAMRRALNFIVARGGVPSRWRSFWIYTPDGIHIDAQEAALEFVQSLEVPLLSLRRFEVQFHGSEDSDLEIYSRTSALSQKPLFHTLPTRLKVATLERVPNSCLFASPGSPLLVGLTCLKFEFYPALPKLEHINAVLAASPMLEILSIDVRFQVTPLSPGSNSQTSLGTGASLPKIYLPSLQSLALLFKARHYSVDWEHSLFRMIDAPNVRFLRFRLQHPTPRNKDIVNYLAKGPDLSNPSPLFPHLIGLDLLFEQSLVQYASSNDLYRLYETVLTAYPSITTLVLLDRAWDDIFELRSWTLPCLERLIVSGGSPLGLKALVSGRRDVGLGPKTLEVLLSVTRSLRESLESYFREALDGLGVELRFCYSGRRIHEVMGFGG</sequence>
<dbReference type="AlphaFoldDB" id="A0A8H7LU84"/>
<accession>A0A8H7LU84</accession>
<organism evidence="1 2">
    <name type="scientific">Rhizoctonia solani</name>
    <dbReference type="NCBI Taxonomy" id="456999"/>
    <lineage>
        <taxon>Eukaryota</taxon>
        <taxon>Fungi</taxon>
        <taxon>Dikarya</taxon>
        <taxon>Basidiomycota</taxon>
        <taxon>Agaricomycotina</taxon>
        <taxon>Agaricomycetes</taxon>
        <taxon>Cantharellales</taxon>
        <taxon>Ceratobasidiaceae</taxon>
        <taxon>Rhizoctonia</taxon>
    </lineage>
</organism>
<gene>
    <name evidence="1" type="ORF">RHS03_05116</name>
</gene>